<dbReference type="InterPro" id="IPR010666">
    <property type="entry name" value="Znf_GRF"/>
</dbReference>
<dbReference type="EC" id="3.1.-.-" evidence="12"/>
<feature type="compositionally biased region" description="Low complexity" evidence="13">
    <location>
        <begin position="380"/>
        <end position="397"/>
    </location>
</feature>
<feature type="site" description="Transition state stabilizer" evidence="10">
    <location>
        <position position="174"/>
    </location>
</feature>
<feature type="compositionally biased region" description="Basic and acidic residues" evidence="13">
    <location>
        <begin position="550"/>
        <end position="561"/>
    </location>
</feature>
<reference evidence="15" key="1">
    <citation type="submission" date="2021-06" db="EMBL/GenBank/DDBJ databases">
        <authorList>
            <person name="Kallberg Y."/>
            <person name="Tangrot J."/>
            <person name="Rosling A."/>
        </authorList>
    </citation>
    <scope>NUCLEOTIDE SEQUENCE</scope>
    <source>
        <strain evidence="15">UK204</strain>
    </source>
</reference>
<dbReference type="InterPro" id="IPR036691">
    <property type="entry name" value="Endo/exonu/phosph_ase_sf"/>
</dbReference>
<feature type="binding site" evidence="9">
    <location>
        <position position="23"/>
    </location>
    <ligand>
        <name>Mg(2+)</name>
        <dbReference type="ChEBI" id="CHEBI:18420"/>
        <label>1</label>
    </ligand>
</feature>
<dbReference type="Pfam" id="PF06839">
    <property type="entry name" value="Zn_ribbon_GRF"/>
    <property type="match status" value="1"/>
</dbReference>
<evidence type="ECO:0000256" key="3">
    <source>
        <dbReference type="ARBA" id="ARBA00022771"/>
    </source>
</evidence>
<comment type="cofactor">
    <cofactor evidence="9 12">
        <name>Mg(2+)</name>
        <dbReference type="ChEBI" id="CHEBI:18420"/>
    </cofactor>
    <cofactor evidence="9 12">
        <name>Mn(2+)</name>
        <dbReference type="ChEBI" id="CHEBI:29035"/>
    </cofactor>
    <text evidence="9 12">Probably binds two magnesium or manganese ions per subunit.</text>
</comment>
<feature type="domain" description="GRF-type" evidence="14">
    <location>
        <begin position="486"/>
        <end position="533"/>
    </location>
</feature>
<dbReference type="Pfam" id="PF03372">
    <property type="entry name" value="Exo_endo_phos"/>
    <property type="match status" value="1"/>
</dbReference>
<sequence>WNKHREYKQILDTLNADIICFQETKVTIDKLDSSLAIIPGYDAYFSSSRGKGGYAGVVTYVRTSTVKPIAAEEGISGVLSEIPANAKSKDNMTTAGIKPSITSEFTTDELLEIDSEGRCVTLDFETFVLFNVYCVHESSQDRLPYKLKFYKILQKRVEALLDSGRQVIVIGDLNVTHKEIDHCDPQKSMKEYGLESFGDHPARIWFDSWVSPNGPMIDLCRKLHPDEEGMFTYYILVSEGLVKWFKSCDVKQDIMGSDHCPIFGELFDEIHEGDHKLSLFKEDALKATTPKLCAKNLARFSGNQQTLKSFFTKQDIREKQAQEMKLETSKISNDENVKKITSIIPSDSSSYISEGLKGQLELEGKTGSRYLVQKNKLNPSKSTTSYKTKTKSKSSSSNQAPLMSFFKKTIQEKSPEKKLELVNKSEEERVELDSVNISDSSNSPEESLYDMLDNEYERTEISPSNNKEEIQSQWNDLFKPRPIPNCIVHGESCKEYTVNKPGINQGRRFYLCSRPVGNSQESRCDYFEWVNGNKSKFSKPVKRSFSGQIHDNKSNKKKRDS</sequence>
<dbReference type="PROSITE" id="PS51999">
    <property type="entry name" value="ZF_GRF"/>
    <property type="match status" value="1"/>
</dbReference>
<feature type="region of interest" description="Disordered" evidence="13">
    <location>
        <begin position="536"/>
        <end position="561"/>
    </location>
</feature>
<evidence type="ECO:0000256" key="13">
    <source>
        <dbReference type="SAM" id="MobiDB-lite"/>
    </source>
</evidence>
<evidence type="ECO:0000259" key="14">
    <source>
        <dbReference type="PROSITE" id="PS51999"/>
    </source>
</evidence>
<feature type="active site" evidence="8">
    <location>
        <position position="133"/>
    </location>
</feature>
<feature type="region of interest" description="Disordered" evidence="13">
    <location>
        <begin position="377"/>
        <end position="402"/>
    </location>
</feature>
<dbReference type="OrthoDB" id="391817at2759"/>
<keyword evidence="4" id="KW-0378">Hydrolase</keyword>
<keyword evidence="5" id="KW-0862">Zinc</keyword>
<evidence type="ECO:0000256" key="6">
    <source>
        <dbReference type="ARBA" id="ARBA00022842"/>
    </source>
</evidence>
<name>A0A9N9F5S7_9GLOM</name>
<evidence type="ECO:0000256" key="12">
    <source>
        <dbReference type="RuleBase" id="RU362131"/>
    </source>
</evidence>
<gene>
    <name evidence="15" type="ORF">FCALED_LOCUS4200</name>
</gene>
<evidence type="ECO:0000313" key="16">
    <source>
        <dbReference type="Proteomes" id="UP000789570"/>
    </source>
</evidence>
<dbReference type="GO" id="GO:0008081">
    <property type="term" value="F:phosphoric diester hydrolase activity"/>
    <property type="evidence" value="ECO:0007669"/>
    <property type="project" value="TreeGrafter"/>
</dbReference>
<dbReference type="AlphaFoldDB" id="A0A9N9F5S7"/>
<keyword evidence="12" id="KW-0234">DNA repair</keyword>
<feature type="site" description="Interaction with DNA substrate" evidence="10">
    <location>
        <position position="259"/>
    </location>
</feature>
<feature type="binding site" evidence="9">
    <location>
        <position position="258"/>
    </location>
    <ligand>
        <name>Mg(2+)</name>
        <dbReference type="ChEBI" id="CHEBI:18420"/>
        <label>1</label>
    </ligand>
</feature>
<evidence type="ECO:0000256" key="11">
    <source>
        <dbReference type="PROSITE-ProRule" id="PRU01343"/>
    </source>
</evidence>
<dbReference type="EMBL" id="CAJVPQ010000798">
    <property type="protein sequence ID" value="CAG8511043.1"/>
    <property type="molecule type" value="Genomic_DNA"/>
</dbReference>
<dbReference type="GO" id="GO:0003906">
    <property type="term" value="F:DNA-(apurinic or apyrimidinic site) endonuclease activity"/>
    <property type="evidence" value="ECO:0007669"/>
    <property type="project" value="TreeGrafter"/>
</dbReference>
<dbReference type="GO" id="GO:0008270">
    <property type="term" value="F:zinc ion binding"/>
    <property type="evidence" value="ECO:0007669"/>
    <property type="project" value="UniProtKB-KW"/>
</dbReference>
<comment type="similarity">
    <text evidence="1 12">Belongs to the DNA repair enzymes AP/ExoA family.</text>
</comment>
<evidence type="ECO:0000256" key="10">
    <source>
        <dbReference type="PIRSR" id="PIRSR604808-3"/>
    </source>
</evidence>
<accession>A0A9N9F5S7</accession>
<dbReference type="GO" id="GO:0008311">
    <property type="term" value="F:double-stranded DNA 3'-5' DNA exonuclease activity"/>
    <property type="evidence" value="ECO:0007669"/>
    <property type="project" value="TreeGrafter"/>
</dbReference>
<evidence type="ECO:0000313" key="15">
    <source>
        <dbReference type="EMBL" id="CAG8511043.1"/>
    </source>
</evidence>
<feature type="binding site" evidence="9">
    <location>
        <position position="174"/>
    </location>
    <ligand>
        <name>Mg(2+)</name>
        <dbReference type="ChEBI" id="CHEBI:18420"/>
        <label>1</label>
    </ligand>
</feature>
<evidence type="ECO:0000256" key="4">
    <source>
        <dbReference type="ARBA" id="ARBA00022801"/>
    </source>
</evidence>
<evidence type="ECO:0000256" key="9">
    <source>
        <dbReference type="PIRSR" id="PIRSR604808-2"/>
    </source>
</evidence>
<dbReference type="GO" id="GO:0006284">
    <property type="term" value="P:base-excision repair"/>
    <property type="evidence" value="ECO:0007669"/>
    <property type="project" value="TreeGrafter"/>
</dbReference>
<dbReference type="InterPro" id="IPR005135">
    <property type="entry name" value="Endo/exonuclease/phosphatase"/>
</dbReference>
<dbReference type="SUPFAM" id="SSF56219">
    <property type="entry name" value="DNase I-like"/>
    <property type="match status" value="1"/>
</dbReference>
<evidence type="ECO:0000256" key="1">
    <source>
        <dbReference type="ARBA" id="ARBA00007092"/>
    </source>
</evidence>
<feature type="binding site" evidence="9">
    <location>
        <position position="259"/>
    </location>
    <ligand>
        <name>Mg(2+)</name>
        <dbReference type="ChEBI" id="CHEBI:18420"/>
        <label>1</label>
    </ligand>
</feature>
<dbReference type="PROSITE" id="PS51435">
    <property type="entry name" value="AP_NUCLEASE_F1_4"/>
    <property type="match status" value="1"/>
</dbReference>
<organism evidence="15 16">
    <name type="scientific">Funneliformis caledonium</name>
    <dbReference type="NCBI Taxonomy" id="1117310"/>
    <lineage>
        <taxon>Eukaryota</taxon>
        <taxon>Fungi</taxon>
        <taxon>Fungi incertae sedis</taxon>
        <taxon>Mucoromycota</taxon>
        <taxon>Glomeromycotina</taxon>
        <taxon>Glomeromycetes</taxon>
        <taxon>Glomerales</taxon>
        <taxon>Glomeraceae</taxon>
        <taxon>Funneliformis</taxon>
    </lineage>
</organism>
<comment type="caution">
    <text evidence="15">The sequence shown here is derived from an EMBL/GenBank/DDBJ whole genome shotgun (WGS) entry which is preliminary data.</text>
</comment>
<feature type="non-terminal residue" evidence="15">
    <location>
        <position position="561"/>
    </location>
</feature>
<keyword evidence="9" id="KW-0464">Manganese</keyword>
<dbReference type="InterPro" id="IPR004808">
    <property type="entry name" value="AP_endonuc_1"/>
</dbReference>
<keyword evidence="3 11" id="KW-0863">Zinc-finger</keyword>
<keyword evidence="7" id="KW-0539">Nucleus</keyword>
<keyword evidence="16" id="KW-1185">Reference proteome</keyword>
<dbReference type="NCBIfam" id="TIGR00633">
    <property type="entry name" value="xth"/>
    <property type="match status" value="1"/>
</dbReference>
<evidence type="ECO:0000256" key="2">
    <source>
        <dbReference type="ARBA" id="ARBA00022723"/>
    </source>
</evidence>
<dbReference type="Gene3D" id="3.60.10.10">
    <property type="entry name" value="Endonuclease/exonuclease/phosphatase"/>
    <property type="match status" value="1"/>
</dbReference>
<feature type="active site" description="Proton acceptor" evidence="8">
    <location>
        <position position="259"/>
    </location>
</feature>
<feature type="binding site" evidence="9">
    <location>
        <position position="172"/>
    </location>
    <ligand>
        <name>Mg(2+)</name>
        <dbReference type="ChEBI" id="CHEBI:18420"/>
        <label>1</label>
    </ligand>
</feature>
<keyword evidence="6 9" id="KW-0460">Magnesium</keyword>
<dbReference type="PANTHER" id="PTHR22748">
    <property type="entry name" value="AP ENDONUCLEASE"/>
    <property type="match status" value="1"/>
</dbReference>
<feature type="active site" description="Proton donor/acceptor" evidence="8">
    <location>
        <position position="172"/>
    </location>
</feature>
<proteinExistence type="inferred from homology"/>
<protein>
    <recommendedName>
        <fullName evidence="12">DNA-(apurinic or apyrimidinic site) endonuclease</fullName>
        <ecNumber evidence="12">3.1.-.-</ecNumber>
    </recommendedName>
</protein>
<dbReference type="GO" id="GO:0005634">
    <property type="term" value="C:nucleus"/>
    <property type="evidence" value="ECO:0007669"/>
    <property type="project" value="TreeGrafter"/>
</dbReference>
<evidence type="ECO:0000256" key="5">
    <source>
        <dbReference type="ARBA" id="ARBA00022833"/>
    </source>
</evidence>
<keyword evidence="12" id="KW-0227">DNA damage</keyword>
<dbReference type="Proteomes" id="UP000789570">
    <property type="component" value="Unassembled WGS sequence"/>
</dbReference>
<evidence type="ECO:0000256" key="8">
    <source>
        <dbReference type="PIRSR" id="PIRSR604808-1"/>
    </source>
</evidence>
<keyword evidence="2 9" id="KW-0479">Metal-binding</keyword>
<dbReference type="PANTHER" id="PTHR22748:SF4">
    <property type="entry name" value="DNA-(APURINIC OR APYRIMIDINIC SITE) ENDONUCLEASE 2"/>
    <property type="match status" value="1"/>
</dbReference>
<evidence type="ECO:0000256" key="7">
    <source>
        <dbReference type="ARBA" id="ARBA00023242"/>
    </source>
</evidence>